<dbReference type="Proteomes" id="UP001175211">
    <property type="component" value="Unassembled WGS sequence"/>
</dbReference>
<protein>
    <submittedName>
        <fullName evidence="1">Uncharacterized protein</fullName>
    </submittedName>
</protein>
<proteinExistence type="predicted"/>
<dbReference type="EMBL" id="JAUEPS010000001">
    <property type="protein sequence ID" value="KAK0470473.1"/>
    <property type="molecule type" value="Genomic_DNA"/>
</dbReference>
<dbReference type="RefSeq" id="XP_060340266.1">
    <property type="nucleotide sequence ID" value="XM_060469151.1"/>
</dbReference>
<accession>A0AA39TYZ6</accession>
<reference evidence="1" key="1">
    <citation type="submission" date="2023-06" db="EMBL/GenBank/DDBJ databases">
        <authorList>
            <consortium name="Lawrence Berkeley National Laboratory"/>
            <person name="Ahrendt S."/>
            <person name="Sahu N."/>
            <person name="Indic B."/>
            <person name="Wong-Bajracharya J."/>
            <person name="Merenyi Z."/>
            <person name="Ke H.-M."/>
            <person name="Monk M."/>
            <person name="Kocsube S."/>
            <person name="Drula E."/>
            <person name="Lipzen A."/>
            <person name="Balint B."/>
            <person name="Henrissat B."/>
            <person name="Andreopoulos B."/>
            <person name="Martin F.M."/>
            <person name="Harder C.B."/>
            <person name="Rigling D."/>
            <person name="Ford K.L."/>
            <person name="Foster G.D."/>
            <person name="Pangilinan J."/>
            <person name="Papanicolaou A."/>
            <person name="Barry K."/>
            <person name="LaButti K."/>
            <person name="Viragh M."/>
            <person name="Koriabine M."/>
            <person name="Yan M."/>
            <person name="Riley R."/>
            <person name="Champramary S."/>
            <person name="Plett K.L."/>
            <person name="Tsai I.J."/>
            <person name="Slot J."/>
            <person name="Sipos G."/>
            <person name="Plett J."/>
            <person name="Nagy L.G."/>
            <person name="Grigoriev I.V."/>
        </authorList>
    </citation>
    <scope>NUCLEOTIDE SEQUENCE</scope>
    <source>
        <strain evidence="1">CCBAS 213</strain>
    </source>
</reference>
<comment type="caution">
    <text evidence="1">The sequence shown here is derived from an EMBL/GenBank/DDBJ whole genome shotgun (WGS) entry which is preliminary data.</text>
</comment>
<gene>
    <name evidence="1" type="ORF">EV420DRAFT_1473530</name>
</gene>
<organism evidence="1 2">
    <name type="scientific">Armillaria tabescens</name>
    <name type="common">Ringless honey mushroom</name>
    <name type="synonym">Agaricus tabescens</name>
    <dbReference type="NCBI Taxonomy" id="1929756"/>
    <lineage>
        <taxon>Eukaryota</taxon>
        <taxon>Fungi</taxon>
        <taxon>Dikarya</taxon>
        <taxon>Basidiomycota</taxon>
        <taxon>Agaricomycotina</taxon>
        <taxon>Agaricomycetes</taxon>
        <taxon>Agaricomycetidae</taxon>
        <taxon>Agaricales</taxon>
        <taxon>Marasmiineae</taxon>
        <taxon>Physalacriaceae</taxon>
        <taxon>Desarmillaria</taxon>
    </lineage>
</organism>
<sequence>MDHALHHALQLANLASDQKNSVDIVFSYDINSHELTKDILYAWKQLTQHESYFHHLVASLPAEQVQSWEKLPRELPVQGSRTGADKGYVSPYWHHKQKVSSMDGTIETLLLNPCKLVAIGANSDEAAEFISESINLEQQQHHLQMLIEKEKAYPNKTDQEMIKHKRTSLEKSIRHWFELRLKFMGIASKFSLPAENDSEEIPTKLTKKKKKKKFTPSNAEAWPLVADQLQALGYDKSKNIHGYKPNTKAQEKLCQVKFQQNLGIADWNAHQNALLVMGTMDNVNTQMKGLSRLKKEDTARKSVDEYCHPDTSRIVDGMAYTWFWKASIQSSAKGLALQGMHKHI</sequence>
<keyword evidence="2" id="KW-1185">Reference proteome</keyword>
<dbReference type="GeneID" id="85352699"/>
<evidence type="ECO:0000313" key="2">
    <source>
        <dbReference type="Proteomes" id="UP001175211"/>
    </source>
</evidence>
<evidence type="ECO:0000313" key="1">
    <source>
        <dbReference type="EMBL" id="KAK0470473.1"/>
    </source>
</evidence>
<dbReference type="AlphaFoldDB" id="A0AA39TYZ6"/>
<name>A0AA39TYZ6_ARMTA</name>